<comment type="subcellular location">
    <subcellularLocation>
        <location evidence="1">Nucleus</location>
    </subcellularLocation>
</comment>
<keyword evidence="3" id="KW-0863">Zinc-finger</keyword>
<dbReference type="GO" id="GO:0008270">
    <property type="term" value="F:zinc ion binding"/>
    <property type="evidence" value="ECO:0007669"/>
    <property type="project" value="UniProtKB-KW"/>
</dbReference>
<dbReference type="PANTHER" id="PTHR46481:SF10">
    <property type="entry name" value="ZINC FINGER BED DOMAIN-CONTAINING PROTEIN 39"/>
    <property type="match status" value="1"/>
</dbReference>
<evidence type="ECO:0000256" key="2">
    <source>
        <dbReference type="ARBA" id="ARBA00022723"/>
    </source>
</evidence>
<evidence type="ECO:0000256" key="5">
    <source>
        <dbReference type="ARBA" id="ARBA00023242"/>
    </source>
</evidence>
<accession>A0AAV6V4E0</accession>
<dbReference type="AlphaFoldDB" id="A0AAV6V4E0"/>
<keyword evidence="7" id="KW-1185">Reference proteome</keyword>
<evidence type="ECO:0000256" key="4">
    <source>
        <dbReference type="ARBA" id="ARBA00022833"/>
    </source>
</evidence>
<dbReference type="EMBL" id="JAFNEN010000156">
    <property type="protein sequence ID" value="KAG8191610.1"/>
    <property type="molecule type" value="Genomic_DNA"/>
</dbReference>
<dbReference type="InterPro" id="IPR052035">
    <property type="entry name" value="ZnF_BED_domain_contain"/>
</dbReference>
<protein>
    <recommendedName>
        <fullName evidence="8">DUF659 domain-containing protein</fullName>
    </recommendedName>
</protein>
<evidence type="ECO:0000313" key="7">
    <source>
        <dbReference type="Proteomes" id="UP000827092"/>
    </source>
</evidence>
<keyword evidence="4" id="KW-0862">Zinc</keyword>
<keyword evidence="2" id="KW-0479">Metal-binding</keyword>
<dbReference type="InterPro" id="IPR012337">
    <property type="entry name" value="RNaseH-like_sf"/>
</dbReference>
<dbReference type="PANTHER" id="PTHR46481">
    <property type="entry name" value="ZINC FINGER BED DOMAIN-CONTAINING PROTEIN 4"/>
    <property type="match status" value="1"/>
</dbReference>
<sequence length="189" mass="20897">MNCPAFGKLCAKCKGRNHFAAVCKSNVVKKVNQIENESSDTSHSMSLCIDQVSREVHINECANVWTSDANFSFVSITGHYVLNDTLRSSVLETKQLVENLNGLNIANSIEEVLEHYALTSKVAAVVANNAANMKNAIEEHLKLPYQPCVAHTLNLVAQDALAVSDTFKELLKKCRFLVGPLQEQHCRHC</sequence>
<dbReference type="GO" id="GO:0005634">
    <property type="term" value="C:nucleus"/>
    <property type="evidence" value="ECO:0007669"/>
    <property type="project" value="UniProtKB-SubCell"/>
</dbReference>
<evidence type="ECO:0000256" key="3">
    <source>
        <dbReference type="ARBA" id="ARBA00022771"/>
    </source>
</evidence>
<reference evidence="6 7" key="1">
    <citation type="journal article" date="2022" name="Nat. Ecol. Evol.">
        <title>A masculinizing supergene underlies an exaggerated male reproductive morph in a spider.</title>
        <authorList>
            <person name="Hendrickx F."/>
            <person name="De Corte Z."/>
            <person name="Sonet G."/>
            <person name="Van Belleghem S.M."/>
            <person name="Kostlbacher S."/>
            <person name="Vangestel C."/>
        </authorList>
    </citation>
    <scope>NUCLEOTIDE SEQUENCE [LARGE SCALE GENOMIC DNA]</scope>
    <source>
        <strain evidence="6">W744_W776</strain>
    </source>
</reference>
<proteinExistence type="predicted"/>
<evidence type="ECO:0008006" key="8">
    <source>
        <dbReference type="Google" id="ProtNLM"/>
    </source>
</evidence>
<evidence type="ECO:0000313" key="6">
    <source>
        <dbReference type="EMBL" id="KAG8191610.1"/>
    </source>
</evidence>
<keyword evidence="5" id="KW-0539">Nucleus</keyword>
<evidence type="ECO:0000256" key="1">
    <source>
        <dbReference type="ARBA" id="ARBA00004123"/>
    </source>
</evidence>
<name>A0AAV6V4E0_9ARAC</name>
<gene>
    <name evidence="6" type="ORF">JTE90_018542</name>
</gene>
<dbReference type="SUPFAM" id="SSF53098">
    <property type="entry name" value="Ribonuclease H-like"/>
    <property type="match status" value="1"/>
</dbReference>
<comment type="caution">
    <text evidence="6">The sequence shown here is derived from an EMBL/GenBank/DDBJ whole genome shotgun (WGS) entry which is preliminary data.</text>
</comment>
<organism evidence="6 7">
    <name type="scientific">Oedothorax gibbosus</name>
    <dbReference type="NCBI Taxonomy" id="931172"/>
    <lineage>
        <taxon>Eukaryota</taxon>
        <taxon>Metazoa</taxon>
        <taxon>Ecdysozoa</taxon>
        <taxon>Arthropoda</taxon>
        <taxon>Chelicerata</taxon>
        <taxon>Arachnida</taxon>
        <taxon>Araneae</taxon>
        <taxon>Araneomorphae</taxon>
        <taxon>Entelegynae</taxon>
        <taxon>Araneoidea</taxon>
        <taxon>Linyphiidae</taxon>
        <taxon>Erigoninae</taxon>
        <taxon>Oedothorax</taxon>
    </lineage>
</organism>
<dbReference type="Proteomes" id="UP000827092">
    <property type="component" value="Unassembled WGS sequence"/>
</dbReference>